<reference evidence="4" key="1">
    <citation type="submission" date="2010-02" db="EMBL/GenBank/DDBJ databases">
        <title>Complete sequence of Ferroglobus placidus DSM 10642.</title>
        <authorList>
            <consortium name="US DOE Joint Genome Institute"/>
            <person name="Lucas S."/>
            <person name="Copeland A."/>
            <person name="Lapidus A."/>
            <person name="Cheng J.-F."/>
            <person name="Bruce D."/>
            <person name="Goodwin L."/>
            <person name="Pitluck S."/>
            <person name="Saunders E."/>
            <person name="Brettin T."/>
            <person name="Detter J.C."/>
            <person name="Han C."/>
            <person name="Tapia R."/>
            <person name="Larimer F."/>
            <person name="Land M."/>
            <person name="Hauser L."/>
            <person name="Kyrpides N."/>
            <person name="Ivanova N."/>
            <person name="Holmes D."/>
            <person name="Lovley D."/>
            <person name="Kyrpides N."/>
            <person name="Anderson I.J."/>
            <person name="Woyke T."/>
        </authorList>
    </citation>
    <scope>NUCLEOTIDE SEQUENCE [LARGE SCALE GENOMIC DNA]</scope>
    <source>
        <strain evidence="4">DSM 10642 / AEDII12DO</strain>
    </source>
</reference>
<dbReference type="GeneID" id="8777499"/>
<keyword evidence="4" id="KW-1185">Reference proteome</keyword>
<reference evidence="3 4" key="2">
    <citation type="journal article" date="2011" name="Stand. Genomic Sci.">
        <title>Complete genome sequence of Ferroglobus placidus AEDII12DO.</title>
        <authorList>
            <person name="Anderson I."/>
            <person name="Risso C."/>
            <person name="Holmes D."/>
            <person name="Lucas S."/>
            <person name="Copeland A."/>
            <person name="Lapidus A."/>
            <person name="Cheng J.F."/>
            <person name="Bruce D."/>
            <person name="Goodwin L."/>
            <person name="Pitluck S."/>
            <person name="Saunders E."/>
            <person name="Brettin T."/>
            <person name="Detter J.C."/>
            <person name="Han C."/>
            <person name="Tapia R."/>
            <person name="Larimer F."/>
            <person name="Land M."/>
            <person name="Hauser L."/>
            <person name="Woyke T."/>
            <person name="Lovley D."/>
            <person name="Kyrpides N."/>
            <person name="Ivanova N."/>
        </authorList>
    </citation>
    <scope>NUCLEOTIDE SEQUENCE [LARGE SCALE GENOMIC DNA]</scope>
    <source>
        <strain evidence="4">DSM 10642 / AEDII12DO</strain>
    </source>
</reference>
<dbReference type="PaxDb" id="589924-Ferp_0009"/>
<dbReference type="Gene3D" id="1.10.10.10">
    <property type="entry name" value="Winged helix-like DNA-binding domain superfamily/Winged helix DNA-binding domain"/>
    <property type="match status" value="1"/>
</dbReference>
<dbReference type="InterPro" id="IPR036388">
    <property type="entry name" value="WH-like_DNA-bd_sf"/>
</dbReference>
<evidence type="ECO:0000313" key="4">
    <source>
        <dbReference type="Proteomes" id="UP000002613"/>
    </source>
</evidence>
<name>D3S0I7_FERPA</name>
<sequence length="137" mass="15931">MELRESVLVLLLKFRRAEEIARVLNVRLEDVISALNSLEAEGLVVRRREGLIFKKDVYELTERGYNEAQKLLNELKEISERIRLARDMGDLKEIENLLRAHAFLLSLLVTFGMIDLLMLSSLEDFVDVDFDFDAVEF</sequence>
<dbReference type="eggNOG" id="arCOG03748">
    <property type="taxonomic scope" value="Archaea"/>
</dbReference>
<keyword evidence="2" id="KW-0812">Transmembrane</keyword>
<dbReference type="HOGENOM" id="CLU_1792196_0_0_2"/>
<dbReference type="AlphaFoldDB" id="D3S0I7"/>
<evidence type="ECO:0000313" key="3">
    <source>
        <dbReference type="EMBL" id="ADC64201.1"/>
    </source>
</evidence>
<keyword evidence="2" id="KW-0472">Membrane</keyword>
<dbReference type="InterPro" id="IPR036390">
    <property type="entry name" value="WH_DNA-bd_sf"/>
</dbReference>
<dbReference type="Proteomes" id="UP000002613">
    <property type="component" value="Chromosome"/>
</dbReference>
<dbReference type="STRING" id="589924.Ferp_0009"/>
<dbReference type="RefSeq" id="WP_012964550.1">
    <property type="nucleotide sequence ID" value="NC_013849.1"/>
</dbReference>
<evidence type="ECO:0000256" key="2">
    <source>
        <dbReference type="SAM" id="Phobius"/>
    </source>
</evidence>
<evidence type="ECO:0000256" key="1">
    <source>
        <dbReference type="SAM" id="Coils"/>
    </source>
</evidence>
<organism evidence="3 4">
    <name type="scientific">Ferroglobus placidus (strain DSM 10642 / AEDII12DO)</name>
    <dbReference type="NCBI Taxonomy" id="589924"/>
    <lineage>
        <taxon>Archaea</taxon>
        <taxon>Methanobacteriati</taxon>
        <taxon>Methanobacteriota</taxon>
        <taxon>Archaeoglobi</taxon>
        <taxon>Archaeoglobales</taxon>
        <taxon>Archaeoglobaceae</taxon>
        <taxon>Ferroglobus</taxon>
    </lineage>
</organism>
<dbReference type="SUPFAM" id="SSF46785">
    <property type="entry name" value="Winged helix' DNA-binding domain"/>
    <property type="match status" value="1"/>
</dbReference>
<gene>
    <name evidence="3" type="ordered locus">Ferp_0009</name>
</gene>
<dbReference type="OrthoDB" id="29074at2157"/>
<protein>
    <submittedName>
        <fullName evidence="3">Uncharacterized protein</fullName>
    </submittedName>
</protein>
<accession>D3S0I7</accession>
<keyword evidence="1" id="KW-0175">Coiled coil</keyword>
<proteinExistence type="predicted"/>
<feature type="coiled-coil region" evidence="1">
    <location>
        <begin position="21"/>
        <end position="88"/>
    </location>
</feature>
<dbReference type="EMBL" id="CP001899">
    <property type="protein sequence ID" value="ADC64201.1"/>
    <property type="molecule type" value="Genomic_DNA"/>
</dbReference>
<dbReference type="KEGG" id="fpl:Ferp_0009"/>
<feature type="transmembrane region" description="Helical" evidence="2">
    <location>
        <begin position="102"/>
        <end position="122"/>
    </location>
</feature>
<keyword evidence="2" id="KW-1133">Transmembrane helix</keyword>